<dbReference type="Proteomes" id="UP000245469">
    <property type="component" value="Unassembled WGS sequence"/>
</dbReference>
<name>A0A316A5B7_9ACTN</name>
<protein>
    <submittedName>
        <fullName evidence="2">Uncharacterized protein</fullName>
    </submittedName>
</protein>
<evidence type="ECO:0000313" key="2">
    <source>
        <dbReference type="EMBL" id="PWJ52753.1"/>
    </source>
</evidence>
<reference evidence="2 3" key="1">
    <citation type="submission" date="2018-03" db="EMBL/GenBank/DDBJ databases">
        <title>Genomic Encyclopedia of Archaeal and Bacterial Type Strains, Phase II (KMG-II): from individual species to whole genera.</title>
        <authorList>
            <person name="Goeker M."/>
        </authorList>
    </citation>
    <scope>NUCLEOTIDE SEQUENCE [LARGE SCALE GENOMIC DNA]</scope>
    <source>
        <strain evidence="2 3">DSM 44889</strain>
    </source>
</reference>
<sequence>MHFNKPHSLGKSDAVAIGGDNHVTASGEAQAHRTPKATRGAGDDRHARLF</sequence>
<dbReference type="AlphaFoldDB" id="A0A316A5B7"/>
<keyword evidence="3" id="KW-1185">Reference proteome</keyword>
<evidence type="ECO:0000256" key="1">
    <source>
        <dbReference type="SAM" id="MobiDB-lite"/>
    </source>
</evidence>
<accession>A0A316A5B7</accession>
<proteinExistence type="predicted"/>
<dbReference type="EMBL" id="QGDQ01000017">
    <property type="protein sequence ID" value="PWJ52753.1"/>
    <property type="molecule type" value="Genomic_DNA"/>
</dbReference>
<gene>
    <name evidence="2" type="ORF">BXY45_1175</name>
</gene>
<evidence type="ECO:0000313" key="3">
    <source>
        <dbReference type="Proteomes" id="UP000245469"/>
    </source>
</evidence>
<feature type="region of interest" description="Disordered" evidence="1">
    <location>
        <begin position="1"/>
        <end position="50"/>
    </location>
</feature>
<feature type="compositionally biased region" description="Basic and acidic residues" evidence="1">
    <location>
        <begin position="41"/>
        <end position="50"/>
    </location>
</feature>
<organism evidence="2 3">
    <name type="scientific">Quadrisphaera granulorum</name>
    <dbReference type="NCBI Taxonomy" id="317664"/>
    <lineage>
        <taxon>Bacteria</taxon>
        <taxon>Bacillati</taxon>
        <taxon>Actinomycetota</taxon>
        <taxon>Actinomycetes</taxon>
        <taxon>Kineosporiales</taxon>
        <taxon>Kineosporiaceae</taxon>
        <taxon>Quadrisphaera</taxon>
    </lineage>
</organism>
<comment type="caution">
    <text evidence="2">The sequence shown here is derived from an EMBL/GenBank/DDBJ whole genome shotgun (WGS) entry which is preliminary data.</text>
</comment>